<protein>
    <recommendedName>
        <fullName evidence="4 5">dTDP-4-dehydrorhamnose 3,5-epimerase</fullName>
        <ecNumber evidence="3 5">5.1.3.13</ecNumber>
    </recommendedName>
    <alternativeName>
        <fullName evidence="5">Thymidine diphospho-4-keto-rhamnose 3,5-epimerase</fullName>
    </alternativeName>
</protein>
<sequence>MIYQKTPLEGAWIIAPDPRRDTRGYFARTFCTEEFSARGLESTVAQCNMSFSHVAGTLRGIHFQLEPCAEVKLVRVQQGSVWDVIVDLRRASPTYSSWFGVELTSANLLSLYVPKGFGHGFVTLSNDTVVSYHVSAPYTPQLERGIRWDDADVAISWPIQPVVMSDKDRTLPTLREIQA</sequence>
<dbReference type="Gene3D" id="2.60.120.10">
    <property type="entry name" value="Jelly Rolls"/>
    <property type="match status" value="1"/>
</dbReference>
<comment type="pathway">
    <text evidence="5">Carbohydrate biosynthesis; dTDP-L-rhamnose biosynthesis.</text>
</comment>
<dbReference type="CDD" id="cd00438">
    <property type="entry name" value="cupin_RmlC"/>
    <property type="match status" value="1"/>
</dbReference>
<comment type="subunit">
    <text evidence="5">Homodimer.</text>
</comment>
<reference evidence="6 7" key="1">
    <citation type="journal article" date="2021" name="Int. J. Syst. Evol. Microbiol.">
        <title>Steroidobacter gossypii sp. nov., isolated from soil of cotton cropping field.</title>
        <authorList>
            <person name="Huang R."/>
            <person name="Yang S."/>
            <person name="Zhen C."/>
            <person name="Liu W."/>
        </authorList>
    </citation>
    <scope>NUCLEOTIDE SEQUENCE [LARGE SCALE GENOMIC DNA]</scope>
    <source>
        <strain evidence="6 7">S1-65</strain>
    </source>
</reference>
<comment type="caution">
    <text evidence="6">The sequence shown here is derived from an EMBL/GenBank/DDBJ whole genome shotgun (WGS) entry which is preliminary data.</text>
</comment>
<dbReference type="InterPro" id="IPR011051">
    <property type="entry name" value="RmlC_Cupin_sf"/>
</dbReference>
<evidence type="ECO:0000256" key="5">
    <source>
        <dbReference type="RuleBase" id="RU364069"/>
    </source>
</evidence>
<dbReference type="NCBIfam" id="TIGR01221">
    <property type="entry name" value="rmlC"/>
    <property type="match status" value="1"/>
</dbReference>
<evidence type="ECO:0000256" key="4">
    <source>
        <dbReference type="ARBA" id="ARBA00019595"/>
    </source>
</evidence>
<evidence type="ECO:0000256" key="1">
    <source>
        <dbReference type="ARBA" id="ARBA00001298"/>
    </source>
</evidence>
<dbReference type="PANTHER" id="PTHR21047">
    <property type="entry name" value="DTDP-6-DEOXY-D-GLUCOSE-3,5 EPIMERASE"/>
    <property type="match status" value="1"/>
</dbReference>
<dbReference type="InterPro" id="IPR000888">
    <property type="entry name" value="RmlC-like"/>
</dbReference>
<comment type="similarity">
    <text evidence="5">Belongs to the dTDP-4-dehydrorhamnose 3,5-epimerase family.</text>
</comment>
<accession>A0ABS1X6Q7</accession>
<keyword evidence="7" id="KW-1185">Reference proteome</keyword>
<dbReference type="SUPFAM" id="SSF51182">
    <property type="entry name" value="RmlC-like cupins"/>
    <property type="match status" value="1"/>
</dbReference>
<evidence type="ECO:0000256" key="3">
    <source>
        <dbReference type="ARBA" id="ARBA00012098"/>
    </source>
</evidence>
<comment type="catalytic activity">
    <reaction evidence="1 5">
        <text>dTDP-4-dehydro-6-deoxy-alpha-D-glucose = dTDP-4-dehydro-beta-L-rhamnose</text>
        <dbReference type="Rhea" id="RHEA:16969"/>
        <dbReference type="ChEBI" id="CHEBI:57649"/>
        <dbReference type="ChEBI" id="CHEBI:62830"/>
        <dbReference type="EC" id="5.1.3.13"/>
    </reaction>
</comment>
<proteinExistence type="inferred from homology"/>
<dbReference type="InterPro" id="IPR014710">
    <property type="entry name" value="RmlC-like_jellyroll"/>
</dbReference>
<dbReference type="PANTHER" id="PTHR21047:SF2">
    <property type="entry name" value="THYMIDINE DIPHOSPHO-4-KETO-RHAMNOSE 3,5-EPIMERASE"/>
    <property type="match status" value="1"/>
</dbReference>
<dbReference type="RefSeq" id="WP_203171083.1">
    <property type="nucleotide sequence ID" value="NZ_JAEVLS010000012.1"/>
</dbReference>
<dbReference type="EMBL" id="JAEVLS010000012">
    <property type="protein sequence ID" value="MBM0108911.1"/>
    <property type="molecule type" value="Genomic_DNA"/>
</dbReference>
<organism evidence="6 7">
    <name type="scientific">Steroidobacter gossypii</name>
    <dbReference type="NCBI Taxonomy" id="2805490"/>
    <lineage>
        <taxon>Bacteria</taxon>
        <taxon>Pseudomonadati</taxon>
        <taxon>Pseudomonadota</taxon>
        <taxon>Gammaproteobacteria</taxon>
        <taxon>Steroidobacterales</taxon>
        <taxon>Steroidobacteraceae</taxon>
        <taxon>Steroidobacter</taxon>
    </lineage>
</organism>
<dbReference type="EC" id="5.1.3.13" evidence="3 5"/>
<evidence type="ECO:0000313" key="7">
    <source>
        <dbReference type="Proteomes" id="UP000661077"/>
    </source>
</evidence>
<dbReference type="Proteomes" id="UP000661077">
    <property type="component" value="Unassembled WGS sequence"/>
</dbReference>
<evidence type="ECO:0000256" key="2">
    <source>
        <dbReference type="ARBA" id="ARBA00001997"/>
    </source>
</evidence>
<keyword evidence="5 6" id="KW-0413">Isomerase</keyword>
<dbReference type="GO" id="GO:0008830">
    <property type="term" value="F:dTDP-4-dehydrorhamnose 3,5-epimerase activity"/>
    <property type="evidence" value="ECO:0007669"/>
    <property type="project" value="UniProtKB-EC"/>
</dbReference>
<name>A0ABS1X6Q7_9GAMM</name>
<comment type="function">
    <text evidence="2 5">Catalyzes the epimerization of the C3' and C5'positions of dTDP-6-deoxy-D-xylo-4-hexulose, forming dTDP-6-deoxy-L-lyxo-4-hexulose.</text>
</comment>
<dbReference type="Pfam" id="PF00908">
    <property type="entry name" value="dTDP_sugar_isom"/>
    <property type="match status" value="1"/>
</dbReference>
<gene>
    <name evidence="6" type="primary">rfbC</name>
    <name evidence="6" type="ORF">JM946_29635</name>
</gene>
<evidence type="ECO:0000313" key="6">
    <source>
        <dbReference type="EMBL" id="MBM0108911.1"/>
    </source>
</evidence>